<dbReference type="SUPFAM" id="SSF53474">
    <property type="entry name" value="alpha/beta-Hydrolases"/>
    <property type="match status" value="1"/>
</dbReference>
<dbReference type="EMBL" id="JAYGHX010000001">
    <property type="protein sequence ID" value="MEA5389655.1"/>
    <property type="molecule type" value="Genomic_DNA"/>
</dbReference>
<dbReference type="PANTHER" id="PTHR46438:SF2">
    <property type="entry name" value="ALPHA_BETA-HYDROLASES SUPERFAMILY PROTEIN"/>
    <property type="match status" value="1"/>
</dbReference>
<proteinExistence type="predicted"/>
<dbReference type="Gene3D" id="3.40.50.1820">
    <property type="entry name" value="alpha/beta hydrolase"/>
    <property type="match status" value="1"/>
</dbReference>
<organism evidence="2 3">
    <name type="scientific">Cyanobium gracile UHCC 0139</name>
    <dbReference type="NCBI Taxonomy" id="3110308"/>
    <lineage>
        <taxon>Bacteria</taxon>
        <taxon>Bacillati</taxon>
        <taxon>Cyanobacteriota</taxon>
        <taxon>Cyanophyceae</taxon>
        <taxon>Synechococcales</taxon>
        <taxon>Prochlorococcaceae</taxon>
        <taxon>Cyanobium</taxon>
    </lineage>
</organism>
<accession>A0ABU5RPQ0</accession>
<dbReference type="InterPro" id="IPR029058">
    <property type="entry name" value="AB_hydrolase_fold"/>
</dbReference>
<keyword evidence="3" id="KW-1185">Reference proteome</keyword>
<comment type="caution">
    <text evidence="2">The sequence shown here is derived from an EMBL/GenBank/DDBJ whole genome shotgun (WGS) entry which is preliminary data.</text>
</comment>
<protein>
    <submittedName>
        <fullName evidence="2">Alpha/beta fold hydrolase</fullName>
    </submittedName>
</protein>
<evidence type="ECO:0000259" key="1">
    <source>
        <dbReference type="Pfam" id="PF12697"/>
    </source>
</evidence>
<evidence type="ECO:0000313" key="2">
    <source>
        <dbReference type="EMBL" id="MEA5389655.1"/>
    </source>
</evidence>
<feature type="domain" description="AB hydrolase-1" evidence="1">
    <location>
        <begin position="48"/>
        <end position="309"/>
    </location>
</feature>
<reference evidence="2 3" key="1">
    <citation type="submission" date="2023-12" db="EMBL/GenBank/DDBJ databases">
        <title>Baltic Sea Cyanobacteria.</title>
        <authorList>
            <person name="Delbaje E."/>
            <person name="Fewer D.P."/>
            <person name="Shishido T.K."/>
        </authorList>
    </citation>
    <scope>NUCLEOTIDE SEQUENCE [LARGE SCALE GENOMIC DNA]</scope>
    <source>
        <strain evidence="2 3">UHCC 0139</strain>
    </source>
</reference>
<dbReference type="InterPro" id="IPR000073">
    <property type="entry name" value="AB_hydrolase_1"/>
</dbReference>
<dbReference type="Proteomes" id="UP001304461">
    <property type="component" value="Unassembled WGS sequence"/>
</dbReference>
<sequence length="322" mass="35113">MTVTPLADGGTVFPTNWLGTWSWQGQTISYVHHRPAAADGESGAALPVLLIHGFGACKEHWRHNLPSLAGQRPAYAIDLVGFGASSKPPSRLEDEPEDGQALRYGIDLWAGQVAAFVREVIGGPVQLVGNSIGGVVALAAAARLGDDARQVILIDCAQRSLDDRRLAEQPPLRRIGRPLLKRLVRQRWLTGRLFRWLANPGVIRRVLGAAYPSGDGIDDQLVQLLLVPARSPGADESFRGFINLFRDRLAPDLLAELPGPVRLLWGEADPWEPVAEAQRWAGAFAAIRDLRILNGLGHCPHDEDPSRVNPVLEEWLALADQP</sequence>
<gene>
    <name evidence="2" type="ORF">VB738_00145</name>
</gene>
<name>A0ABU5RPQ0_9CYAN</name>
<keyword evidence="2" id="KW-0378">Hydrolase</keyword>
<evidence type="ECO:0000313" key="3">
    <source>
        <dbReference type="Proteomes" id="UP001304461"/>
    </source>
</evidence>
<dbReference type="Pfam" id="PF12697">
    <property type="entry name" value="Abhydrolase_6"/>
    <property type="match status" value="1"/>
</dbReference>
<dbReference type="GO" id="GO:0016787">
    <property type="term" value="F:hydrolase activity"/>
    <property type="evidence" value="ECO:0007669"/>
    <property type="project" value="UniProtKB-KW"/>
</dbReference>
<dbReference type="PANTHER" id="PTHR46438">
    <property type="entry name" value="ALPHA/BETA-HYDROLASES SUPERFAMILY PROTEIN"/>
    <property type="match status" value="1"/>
</dbReference>
<dbReference type="RefSeq" id="WP_323303806.1">
    <property type="nucleotide sequence ID" value="NZ_JAYGHX010000001.1"/>
</dbReference>